<dbReference type="Gene3D" id="3.30.160.60">
    <property type="entry name" value="Classic Zinc Finger"/>
    <property type="match status" value="1"/>
</dbReference>
<dbReference type="PROSITE" id="PS00518">
    <property type="entry name" value="ZF_RING_1"/>
    <property type="match status" value="1"/>
</dbReference>
<dbReference type="Gene3D" id="3.30.40.10">
    <property type="entry name" value="Zinc/RING finger domain, C3HC4 (zinc finger)"/>
    <property type="match status" value="1"/>
</dbReference>
<dbReference type="AlphaFoldDB" id="A0AAN9BWI4"/>
<evidence type="ECO:0000256" key="4">
    <source>
        <dbReference type="PROSITE-ProRule" id="PRU00024"/>
    </source>
</evidence>
<comment type="caution">
    <text evidence="9">The sequence shown here is derived from an EMBL/GenBank/DDBJ whole genome shotgun (WGS) entry which is preliminary data.</text>
</comment>
<keyword evidence="5" id="KW-0175">Coiled coil</keyword>
<evidence type="ECO:0000256" key="5">
    <source>
        <dbReference type="SAM" id="Coils"/>
    </source>
</evidence>
<dbReference type="CDD" id="cd19757">
    <property type="entry name" value="Bbox1"/>
    <property type="match status" value="1"/>
</dbReference>
<keyword evidence="2 4" id="KW-0863">Zinc-finger</keyword>
<evidence type="ECO:0000256" key="2">
    <source>
        <dbReference type="ARBA" id="ARBA00022771"/>
    </source>
</evidence>
<reference evidence="9 10" key="1">
    <citation type="submission" date="2024-02" db="EMBL/GenBank/DDBJ databases">
        <title>Chromosome-scale genome assembly of the rough periwinkle Littorina saxatilis.</title>
        <authorList>
            <person name="De Jode A."/>
            <person name="Faria R."/>
            <person name="Formenti G."/>
            <person name="Sims Y."/>
            <person name="Smith T.P."/>
            <person name="Tracey A."/>
            <person name="Wood J.M.D."/>
            <person name="Zagrodzka Z.B."/>
            <person name="Johannesson K."/>
            <person name="Butlin R.K."/>
            <person name="Leder E.H."/>
        </authorList>
    </citation>
    <scope>NUCLEOTIDE SEQUENCE [LARGE SCALE GENOMIC DNA]</scope>
    <source>
        <strain evidence="9">Snail1</strain>
        <tissue evidence="9">Muscle</tissue>
    </source>
</reference>
<dbReference type="Proteomes" id="UP001374579">
    <property type="component" value="Unassembled WGS sequence"/>
</dbReference>
<dbReference type="InterPro" id="IPR027370">
    <property type="entry name" value="Znf-RING_euk"/>
</dbReference>
<keyword evidence="1" id="KW-0479">Metal-binding</keyword>
<keyword evidence="3" id="KW-0862">Zinc</keyword>
<keyword evidence="10" id="KW-1185">Reference proteome</keyword>
<dbReference type="PROSITE" id="PS51154">
    <property type="entry name" value="MACRO"/>
    <property type="match status" value="1"/>
</dbReference>
<dbReference type="Pfam" id="PF13445">
    <property type="entry name" value="zf-RING_UBOX"/>
    <property type="match status" value="1"/>
</dbReference>
<dbReference type="GO" id="GO:0008270">
    <property type="term" value="F:zinc ion binding"/>
    <property type="evidence" value="ECO:0007669"/>
    <property type="project" value="UniProtKB-KW"/>
</dbReference>
<dbReference type="GO" id="GO:0061630">
    <property type="term" value="F:ubiquitin protein ligase activity"/>
    <property type="evidence" value="ECO:0007669"/>
    <property type="project" value="TreeGrafter"/>
</dbReference>
<dbReference type="Gene3D" id="3.40.220.10">
    <property type="entry name" value="Leucine Aminopeptidase, subunit E, domain 1"/>
    <property type="match status" value="1"/>
</dbReference>
<evidence type="ECO:0000259" key="6">
    <source>
        <dbReference type="PROSITE" id="PS50089"/>
    </source>
</evidence>
<feature type="domain" description="B box-type" evidence="7">
    <location>
        <begin position="189"/>
        <end position="223"/>
    </location>
</feature>
<dbReference type="InterPro" id="IPR001841">
    <property type="entry name" value="Znf_RING"/>
</dbReference>
<dbReference type="SMART" id="SM00184">
    <property type="entry name" value="RING"/>
    <property type="match status" value="2"/>
</dbReference>
<dbReference type="SUPFAM" id="SSF52949">
    <property type="entry name" value="Macro domain-like"/>
    <property type="match status" value="1"/>
</dbReference>
<dbReference type="InterPro" id="IPR000315">
    <property type="entry name" value="Znf_B-box"/>
</dbReference>
<feature type="domain" description="RING-type" evidence="6">
    <location>
        <begin position="51"/>
        <end position="94"/>
    </location>
</feature>
<evidence type="ECO:0000313" key="10">
    <source>
        <dbReference type="Proteomes" id="UP001374579"/>
    </source>
</evidence>
<organism evidence="9 10">
    <name type="scientific">Littorina saxatilis</name>
    <dbReference type="NCBI Taxonomy" id="31220"/>
    <lineage>
        <taxon>Eukaryota</taxon>
        <taxon>Metazoa</taxon>
        <taxon>Spiralia</taxon>
        <taxon>Lophotrochozoa</taxon>
        <taxon>Mollusca</taxon>
        <taxon>Gastropoda</taxon>
        <taxon>Caenogastropoda</taxon>
        <taxon>Littorinimorpha</taxon>
        <taxon>Littorinoidea</taxon>
        <taxon>Littorinidae</taxon>
        <taxon>Littorina</taxon>
    </lineage>
</organism>
<feature type="coiled-coil region" evidence="5">
    <location>
        <begin position="228"/>
        <end position="287"/>
    </location>
</feature>
<name>A0AAN9BWI4_9CAEN</name>
<dbReference type="InterPro" id="IPR047153">
    <property type="entry name" value="TRIM45/56/19-like"/>
</dbReference>
<evidence type="ECO:0000256" key="1">
    <source>
        <dbReference type="ARBA" id="ARBA00022723"/>
    </source>
</evidence>
<dbReference type="Pfam" id="PF01661">
    <property type="entry name" value="Macro"/>
    <property type="match status" value="1"/>
</dbReference>
<evidence type="ECO:0000256" key="3">
    <source>
        <dbReference type="ARBA" id="ARBA00022833"/>
    </source>
</evidence>
<dbReference type="EMBL" id="JBAMIC010000001">
    <property type="protein sequence ID" value="KAK7113981.1"/>
    <property type="molecule type" value="Genomic_DNA"/>
</dbReference>
<dbReference type="PROSITE" id="PS50089">
    <property type="entry name" value="ZF_RING_2"/>
    <property type="match status" value="1"/>
</dbReference>
<dbReference type="SUPFAM" id="SSF57850">
    <property type="entry name" value="RING/U-box"/>
    <property type="match status" value="1"/>
</dbReference>
<gene>
    <name evidence="9" type="ORF">V1264_000121</name>
</gene>
<dbReference type="SUPFAM" id="SSF57845">
    <property type="entry name" value="B-box zinc-binding domain"/>
    <property type="match status" value="1"/>
</dbReference>
<feature type="domain" description="Macro" evidence="8">
    <location>
        <begin position="467"/>
        <end position="640"/>
    </location>
</feature>
<evidence type="ECO:0008006" key="11">
    <source>
        <dbReference type="Google" id="ProtNLM"/>
    </source>
</evidence>
<dbReference type="InterPro" id="IPR017907">
    <property type="entry name" value="Znf_RING_CS"/>
</dbReference>
<dbReference type="PANTHER" id="PTHR25462">
    <property type="entry name" value="BONUS, ISOFORM C-RELATED"/>
    <property type="match status" value="1"/>
</dbReference>
<dbReference type="PROSITE" id="PS50119">
    <property type="entry name" value="ZF_BBOX"/>
    <property type="match status" value="2"/>
</dbReference>
<dbReference type="InterPro" id="IPR002589">
    <property type="entry name" value="Macro_dom"/>
</dbReference>
<dbReference type="InterPro" id="IPR043472">
    <property type="entry name" value="Macro_dom-like"/>
</dbReference>
<evidence type="ECO:0000313" key="9">
    <source>
        <dbReference type="EMBL" id="KAK7113981.1"/>
    </source>
</evidence>
<protein>
    <recommendedName>
        <fullName evidence="11">RING-type E3 ubiquitin transferase</fullName>
    </recommendedName>
</protein>
<evidence type="ECO:0000259" key="8">
    <source>
        <dbReference type="PROSITE" id="PS51154"/>
    </source>
</evidence>
<evidence type="ECO:0000259" key="7">
    <source>
        <dbReference type="PROSITE" id="PS50119"/>
    </source>
</evidence>
<dbReference type="InterPro" id="IPR013083">
    <property type="entry name" value="Znf_RING/FYVE/PHD"/>
</dbReference>
<feature type="domain" description="B box-type" evidence="7">
    <location>
        <begin position="132"/>
        <end position="178"/>
    </location>
</feature>
<accession>A0AAN9BWI4</accession>
<dbReference type="PANTHER" id="PTHR25462:SF296">
    <property type="entry name" value="MEIOTIC P26, ISOFORM F"/>
    <property type="match status" value="1"/>
</dbReference>
<proteinExistence type="predicted"/>
<sequence>MLISVSQRLNHICWRLLVVCYSSSAEVYLHSVAMATAAVLSCSTEPSELECPVCSEYFTVPKLLPCAHLVCRACLVSWCRKSSDGDDVHCPLCRYVIVTSEQRKEKSLDNLADELHTDQAMAALVEATVLLSAQHVCCVCDDVAAVSMCLQCADMFCRSCARVHKKQSLSKNHDVEDLSSLTAKKLAASRRNTCSTHNDKMCELFCPSHAESICHLCAASKHRKCPDVQDLEEKVKEARKTFAEMLATLSSGENELERAIRELDQQLSDIEKQAQAAMAEIRAACDQVDEWVKGCRNRLTDLVTNAISDVTNSVTKRKTHLVNRRVVMTSHKRVVERVQDMSVREADMSPVMASCVEVLDCSAAVTTENVPSMSVKIDQNALRRIERELGSLGQLTYYSGDAQVQEPSAEQHQGHQDLTLKQRVQMRDAPLSLVLTDVTSDARDGPVQAHGTAEEAIGGARVVGSTATGANFKIAEDLTLKIYVQNITESKCRTIVIASDKDLEPVGSTARNIARTGGLNFAIKCAKDRRHRTHPLRSSEVTITVAHKMERHGDSIIHAVVPSYDPIDKERYTYQLAQTFNNCLHMAKERRMANLSFPFLGFEDSGAPVETTMLALVTALLRFGVRKTKDIYSEADYERLTDIHLVDADANSVSEAIHVMEKLILTESRETATKRMVDGKSQFG</sequence>